<evidence type="ECO:0000256" key="4">
    <source>
        <dbReference type="ARBA" id="ARBA00022729"/>
    </source>
</evidence>
<dbReference type="RefSeq" id="WP_061417605.1">
    <property type="nucleotide sequence ID" value="NZ_KQ969337.1"/>
</dbReference>
<comment type="catalytic activity">
    <reaction evidence="8">
        <text>The enzyme specifically hydrolyzes (1-&gt;4)-beta-D-galactosidic linkages in type I arabinogalactans.</text>
        <dbReference type="EC" id="3.2.1.89"/>
    </reaction>
</comment>
<sequence>MRYNSKLINFISMTFLLAILFILPVKSVFADDDFYVEKVENLPSDFIKGADISTLIAQEESGVRYYDENGNEKDLITILAGNGINYVRVRIWNNPYDDKGHGYGAGNSDLSKAIAIGKRATAAGMRVLVDFHYSDFWADPGRQVSPKAWANMTIDEKSKALYQFTKESLNTLRASGVDVGMVQVGNETTSSGMAGEAGDERYQLFKAGTQAVRDVDKSILITLHFTNPEKKSTILYYAEKLKENQIDYDVFATSYYSFWHGSLENLNSVLTEIREKYGKQTLIAETSYAYTLEDGDGQKNVIKSEQQTKNGGYSPTVQGQANNLRDVIATSQSAGALGVFYWEPAWIPVGKADRNSNLPIWEQYGSGWASSYAISYDPNVDESNYGGSEWDNQALFDFNGKALQSLKVFKFVNTGYGTVPEKKDNQNREKEDEDTTNLLQNGSFEEESLGAYKISQSYVERQNDTPKTGQYALHFWSDKSIDYQVEQAVTLEPGTYRFSIQMQGDKTGSSERIFSYVRFNDTTSEGNQLHLEGYAIWKESVVEFKLAEKTQVNVGLSVTADAGAWGTTDDWKLKKIDATGNSQTPSEQTQTDDSQEGKLEPPLSSSEDPKSKTEPSTSSREVTTNQSVRKDDGSRTQNDKRKNLPETGMRDQKILFILGLGGIVLVIGTNLYRRKK</sequence>
<evidence type="ECO:0000259" key="11">
    <source>
        <dbReference type="PROSITE" id="PS50847"/>
    </source>
</evidence>
<dbReference type="EC" id="3.2.1.89" evidence="8"/>
<evidence type="ECO:0000256" key="8">
    <source>
        <dbReference type="RuleBase" id="RU361192"/>
    </source>
</evidence>
<evidence type="ECO:0000256" key="7">
    <source>
        <dbReference type="ARBA" id="ARBA00023295"/>
    </source>
</evidence>
<keyword evidence="7 8" id="KW-0326">Glycosidase</keyword>
<feature type="compositionally biased region" description="Polar residues" evidence="9">
    <location>
        <begin position="579"/>
        <end position="592"/>
    </location>
</feature>
<feature type="compositionally biased region" description="Basic and acidic residues" evidence="9">
    <location>
        <begin position="628"/>
        <end position="646"/>
    </location>
</feature>
<proteinExistence type="inferred from homology"/>
<evidence type="ECO:0000256" key="1">
    <source>
        <dbReference type="ARBA" id="ARBA00010687"/>
    </source>
</evidence>
<accession>A0A139P6T7</accession>
<reference evidence="12 13" key="1">
    <citation type="submission" date="2016-01" db="EMBL/GenBank/DDBJ databases">
        <title>Highly variable Streptococcus oralis are common among viridans streptococci isolated from primates.</title>
        <authorList>
            <person name="Denapaite D."/>
            <person name="Rieger M."/>
            <person name="Koendgen S."/>
            <person name="Brueckner R."/>
            <person name="Ochigava I."/>
            <person name="Kappeler P."/>
            <person name="Maetz-Rensing K."/>
            <person name="Leendertz F."/>
            <person name="Hakenbeck R."/>
        </authorList>
    </citation>
    <scope>NUCLEOTIDE SEQUENCE [LARGE SCALE GENOMIC DNA]</scope>
    <source>
        <strain evidence="12 13">DD14</strain>
    </source>
</reference>
<dbReference type="AlphaFoldDB" id="A0A139P6T7"/>
<evidence type="ECO:0000256" key="9">
    <source>
        <dbReference type="SAM" id="MobiDB-lite"/>
    </source>
</evidence>
<keyword evidence="4" id="KW-0732">Signal</keyword>
<dbReference type="InterPro" id="IPR017853">
    <property type="entry name" value="GH"/>
</dbReference>
<comment type="similarity">
    <text evidence="1 8">Belongs to the glycosyl hydrolase 53 family.</text>
</comment>
<dbReference type="Gene3D" id="2.60.120.260">
    <property type="entry name" value="Galactose-binding domain-like"/>
    <property type="match status" value="1"/>
</dbReference>
<evidence type="ECO:0000313" key="13">
    <source>
        <dbReference type="Proteomes" id="UP000070497"/>
    </source>
</evidence>
<keyword evidence="6" id="KW-0572">Peptidoglycan-anchor</keyword>
<dbReference type="Proteomes" id="UP000070497">
    <property type="component" value="Unassembled WGS sequence"/>
</dbReference>
<dbReference type="InterPro" id="IPR011683">
    <property type="entry name" value="Glyco_hydro_53"/>
</dbReference>
<dbReference type="PANTHER" id="PTHR34983:SF2">
    <property type="entry name" value="ENDO-BETA-1,4-GALACTANASE"/>
    <property type="match status" value="1"/>
</dbReference>
<dbReference type="SUPFAM" id="SSF51445">
    <property type="entry name" value="(Trans)glycosidases"/>
    <property type="match status" value="1"/>
</dbReference>
<keyword evidence="10" id="KW-0812">Transmembrane</keyword>
<dbReference type="InterPro" id="IPR019931">
    <property type="entry name" value="LPXTG_anchor"/>
</dbReference>
<dbReference type="PATRIC" id="fig|1303.77.peg.341"/>
<feature type="transmembrane region" description="Helical" evidence="10">
    <location>
        <begin position="654"/>
        <end position="672"/>
    </location>
</feature>
<dbReference type="PANTHER" id="PTHR34983">
    <property type="entry name" value="ARABINOGALACTAN ENDO-BETA-1,4-GALACTANASE A"/>
    <property type="match status" value="1"/>
</dbReference>
<dbReference type="Gene3D" id="3.20.20.80">
    <property type="entry name" value="Glycosidases"/>
    <property type="match status" value="1"/>
</dbReference>
<evidence type="ECO:0000256" key="2">
    <source>
        <dbReference type="ARBA" id="ARBA00022512"/>
    </source>
</evidence>
<dbReference type="GO" id="GO:0045490">
    <property type="term" value="P:pectin catabolic process"/>
    <property type="evidence" value="ECO:0007669"/>
    <property type="project" value="TreeGrafter"/>
</dbReference>
<feature type="domain" description="Gram-positive cocci surface proteins LPxTG" evidence="11">
    <location>
        <begin position="644"/>
        <end position="676"/>
    </location>
</feature>
<protein>
    <recommendedName>
        <fullName evidence="8">Arabinogalactan endo-beta-1,4-galactanase</fullName>
        <ecNumber evidence="8">3.2.1.89</ecNumber>
    </recommendedName>
</protein>
<keyword evidence="10" id="KW-1133">Transmembrane helix</keyword>
<keyword evidence="10" id="KW-0472">Membrane</keyword>
<dbReference type="GO" id="GO:0015926">
    <property type="term" value="F:glucosidase activity"/>
    <property type="evidence" value="ECO:0007669"/>
    <property type="project" value="InterPro"/>
</dbReference>
<evidence type="ECO:0000256" key="10">
    <source>
        <dbReference type="SAM" id="Phobius"/>
    </source>
</evidence>
<dbReference type="EMBL" id="LQRI01000060">
    <property type="protein sequence ID" value="KXT83905.1"/>
    <property type="molecule type" value="Genomic_DNA"/>
</dbReference>
<dbReference type="PROSITE" id="PS50847">
    <property type="entry name" value="GRAM_POS_ANCHORING"/>
    <property type="match status" value="1"/>
</dbReference>
<comment type="caution">
    <text evidence="12">The sequence shown here is derived from an EMBL/GenBank/DDBJ whole genome shotgun (WGS) entry which is preliminary data.</text>
</comment>
<feature type="region of interest" description="Disordered" evidence="9">
    <location>
        <begin position="577"/>
        <end position="646"/>
    </location>
</feature>
<keyword evidence="2" id="KW-0134">Cell wall</keyword>
<evidence type="ECO:0000313" key="12">
    <source>
        <dbReference type="EMBL" id="KXT83905.1"/>
    </source>
</evidence>
<evidence type="ECO:0000256" key="3">
    <source>
        <dbReference type="ARBA" id="ARBA00022525"/>
    </source>
</evidence>
<evidence type="ECO:0000256" key="5">
    <source>
        <dbReference type="ARBA" id="ARBA00022801"/>
    </source>
</evidence>
<organism evidence="12 13">
    <name type="scientific">Streptococcus oralis</name>
    <dbReference type="NCBI Taxonomy" id="1303"/>
    <lineage>
        <taxon>Bacteria</taxon>
        <taxon>Bacillati</taxon>
        <taxon>Bacillota</taxon>
        <taxon>Bacilli</taxon>
        <taxon>Lactobacillales</taxon>
        <taxon>Streptococcaceae</taxon>
        <taxon>Streptococcus</taxon>
    </lineage>
</organism>
<name>A0A139P6T7_STROR</name>
<gene>
    <name evidence="12" type="ORF">SORDD14_00294</name>
</gene>
<dbReference type="Pfam" id="PF07745">
    <property type="entry name" value="Glyco_hydro_53"/>
    <property type="match status" value="1"/>
</dbReference>
<evidence type="ECO:0000256" key="6">
    <source>
        <dbReference type="ARBA" id="ARBA00023088"/>
    </source>
</evidence>
<dbReference type="GO" id="GO:0031218">
    <property type="term" value="F:arabinogalactan endo-1,4-beta-galactosidase activity"/>
    <property type="evidence" value="ECO:0007669"/>
    <property type="project" value="UniProtKB-EC"/>
</dbReference>
<keyword evidence="3" id="KW-0964">Secreted</keyword>
<feature type="compositionally biased region" description="Polar residues" evidence="9">
    <location>
        <begin position="614"/>
        <end position="627"/>
    </location>
</feature>
<keyword evidence="5 8" id="KW-0378">Hydrolase</keyword>